<feature type="compositionally biased region" description="Basic residues" evidence="1">
    <location>
        <begin position="71"/>
        <end position="81"/>
    </location>
</feature>
<feature type="compositionally biased region" description="Polar residues" evidence="1">
    <location>
        <begin position="43"/>
        <end position="53"/>
    </location>
</feature>
<evidence type="ECO:0000256" key="1">
    <source>
        <dbReference type="SAM" id="MobiDB-lite"/>
    </source>
</evidence>
<dbReference type="EMBL" id="BAABBE010000001">
    <property type="protein sequence ID" value="GAA3620957.1"/>
    <property type="molecule type" value="Genomic_DNA"/>
</dbReference>
<evidence type="ECO:0000313" key="3">
    <source>
        <dbReference type="Proteomes" id="UP001500711"/>
    </source>
</evidence>
<sequence length="98" mass="10549">MAVGSVCPNAATDVEPNAIAAAVVKAANLSRARPTDLPDNESPKTPVTMQSADVNAPARASWTCEKYRTHSVRGSVKRSRKNTQDYFGTRATFGRRKA</sequence>
<gene>
    <name evidence="2" type="ORF">GCM10022267_03930</name>
</gene>
<proteinExistence type="predicted"/>
<accession>A0ABP6ZZT0</accession>
<reference evidence="3" key="1">
    <citation type="journal article" date="2019" name="Int. J. Syst. Evol. Microbiol.">
        <title>The Global Catalogue of Microorganisms (GCM) 10K type strain sequencing project: providing services to taxonomists for standard genome sequencing and annotation.</title>
        <authorList>
            <consortium name="The Broad Institute Genomics Platform"/>
            <consortium name="The Broad Institute Genome Sequencing Center for Infectious Disease"/>
            <person name="Wu L."/>
            <person name="Ma J."/>
        </authorList>
    </citation>
    <scope>NUCLEOTIDE SEQUENCE [LARGE SCALE GENOMIC DNA]</scope>
    <source>
        <strain evidence="3">JCM 17494</strain>
    </source>
</reference>
<organism evidence="2 3">
    <name type="scientific">Lentzea roselyniae</name>
    <dbReference type="NCBI Taxonomy" id="531940"/>
    <lineage>
        <taxon>Bacteria</taxon>
        <taxon>Bacillati</taxon>
        <taxon>Actinomycetota</taxon>
        <taxon>Actinomycetes</taxon>
        <taxon>Pseudonocardiales</taxon>
        <taxon>Pseudonocardiaceae</taxon>
        <taxon>Lentzea</taxon>
    </lineage>
</organism>
<keyword evidence="3" id="KW-1185">Reference proteome</keyword>
<name>A0ABP6ZZT0_9PSEU</name>
<comment type="caution">
    <text evidence="2">The sequence shown here is derived from an EMBL/GenBank/DDBJ whole genome shotgun (WGS) entry which is preliminary data.</text>
</comment>
<feature type="region of interest" description="Disordered" evidence="1">
    <location>
        <begin position="32"/>
        <end position="55"/>
    </location>
</feature>
<protein>
    <submittedName>
        <fullName evidence="2">Uncharacterized protein</fullName>
    </submittedName>
</protein>
<dbReference type="Proteomes" id="UP001500711">
    <property type="component" value="Unassembled WGS sequence"/>
</dbReference>
<evidence type="ECO:0000313" key="2">
    <source>
        <dbReference type="EMBL" id="GAA3620957.1"/>
    </source>
</evidence>
<feature type="region of interest" description="Disordered" evidence="1">
    <location>
        <begin position="71"/>
        <end position="98"/>
    </location>
</feature>